<protein>
    <recommendedName>
        <fullName evidence="3">Coenzyme A biosynthesis bifunctional protein CoaBC</fullName>
    </recommendedName>
    <alternativeName>
        <fullName evidence="3">DNA/pantothenate metabolism flavoprotein</fullName>
    </alternativeName>
    <alternativeName>
        <fullName evidence="3">Phosphopantothenoylcysteine synthetase/decarboxylase</fullName>
        <shortName evidence="3">PPCS-PPCDC</shortName>
    </alternativeName>
    <domain>
        <recommendedName>
            <fullName evidence="3">Phosphopantothenoylcysteine decarboxylase</fullName>
            <shortName evidence="3">PPC decarboxylase</shortName>
            <shortName evidence="3">PPC-DC</shortName>
            <ecNumber evidence="3">4.1.1.36</ecNumber>
        </recommendedName>
        <alternativeName>
            <fullName evidence="3">CoaC</fullName>
        </alternativeName>
    </domain>
    <domain>
        <recommendedName>
            <fullName evidence="3">Phosphopantothenate--cysteine ligase</fullName>
            <ecNumber evidence="3">6.3.2.5</ecNumber>
        </recommendedName>
        <alternativeName>
            <fullName evidence="3">CoaB</fullName>
        </alternativeName>
        <alternativeName>
            <fullName evidence="3">Phosphopantothenoylcysteine synthetase</fullName>
            <shortName evidence="3">PPC synthetase</shortName>
            <shortName evidence="3">PPC-S</shortName>
        </alternativeName>
    </domain>
</protein>
<dbReference type="HOGENOM" id="CLU_033319_0_3_2"/>
<evidence type="ECO:0000313" key="6">
    <source>
        <dbReference type="EMBL" id="AEH60367.1"/>
    </source>
</evidence>
<dbReference type="STRING" id="679901.Mzhil_0496"/>
<dbReference type="PANTHER" id="PTHR14359:SF6">
    <property type="entry name" value="PHOSPHOPANTOTHENOYLCYSTEINE DECARBOXYLASE"/>
    <property type="match status" value="1"/>
</dbReference>
<comment type="cofactor">
    <cofactor evidence="3">
        <name>Mg(2+)</name>
        <dbReference type="ChEBI" id="CHEBI:18420"/>
    </cofactor>
</comment>
<comment type="catalytic activity">
    <reaction evidence="3">
        <text>(R)-4'-phosphopantothenate + L-cysteine + CTP = N-[(R)-4-phosphopantothenoyl]-L-cysteine + CMP + diphosphate + H(+)</text>
        <dbReference type="Rhea" id="RHEA:19397"/>
        <dbReference type="ChEBI" id="CHEBI:10986"/>
        <dbReference type="ChEBI" id="CHEBI:15378"/>
        <dbReference type="ChEBI" id="CHEBI:33019"/>
        <dbReference type="ChEBI" id="CHEBI:35235"/>
        <dbReference type="ChEBI" id="CHEBI:37563"/>
        <dbReference type="ChEBI" id="CHEBI:59458"/>
        <dbReference type="ChEBI" id="CHEBI:60377"/>
        <dbReference type="EC" id="6.3.2.5"/>
    </reaction>
</comment>
<feature type="region of interest" description="Phosphopantothenoylcysteine decarboxylase" evidence="3">
    <location>
        <begin position="1"/>
        <end position="198"/>
    </location>
</feature>
<feature type="binding site" evidence="3">
    <location>
        <position position="296"/>
    </location>
    <ligand>
        <name>CTP</name>
        <dbReference type="ChEBI" id="CHEBI:37563"/>
    </ligand>
</feature>
<dbReference type="GO" id="GO:0015937">
    <property type="term" value="P:coenzyme A biosynthetic process"/>
    <property type="evidence" value="ECO:0007669"/>
    <property type="project" value="UniProtKB-UniRule"/>
</dbReference>
<dbReference type="AlphaFoldDB" id="F7XPT9"/>
<comment type="similarity">
    <text evidence="3">In the C-terminal section; belongs to the PPC synthetase family.</text>
</comment>
<dbReference type="PANTHER" id="PTHR14359">
    <property type="entry name" value="HOMO-OLIGOMERIC FLAVIN CONTAINING CYS DECARBOXYLASE FAMILY"/>
    <property type="match status" value="1"/>
</dbReference>
<dbReference type="GO" id="GO:0046872">
    <property type="term" value="F:metal ion binding"/>
    <property type="evidence" value="ECO:0007669"/>
    <property type="project" value="UniProtKB-KW"/>
</dbReference>
<dbReference type="EC" id="4.1.1.36" evidence="3"/>
<dbReference type="GO" id="GO:0004632">
    <property type="term" value="F:phosphopantothenate--cysteine ligase activity"/>
    <property type="evidence" value="ECO:0007669"/>
    <property type="project" value="UniProtKB-UniRule"/>
</dbReference>
<keyword evidence="3" id="KW-0285">Flavoprotein</keyword>
<dbReference type="InterPro" id="IPR035929">
    <property type="entry name" value="CoaB-like_sf"/>
</dbReference>
<dbReference type="Gene3D" id="3.40.50.1950">
    <property type="entry name" value="Flavin prenyltransferase-like"/>
    <property type="match status" value="1"/>
</dbReference>
<keyword evidence="1 3" id="KW-0210">Decarboxylase</keyword>
<dbReference type="GO" id="GO:0015941">
    <property type="term" value="P:pantothenate catabolic process"/>
    <property type="evidence" value="ECO:0007669"/>
    <property type="project" value="InterPro"/>
</dbReference>
<evidence type="ECO:0000256" key="3">
    <source>
        <dbReference type="HAMAP-Rule" id="MF_02225"/>
    </source>
</evidence>
<dbReference type="Gene3D" id="3.40.50.10300">
    <property type="entry name" value="CoaB-like"/>
    <property type="match status" value="1"/>
</dbReference>
<dbReference type="GeneID" id="10822103"/>
<comment type="cofactor">
    <cofactor evidence="3">
        <name>FMN</name>
        <dbReference type="ChEBI" id="CHEBI:58210"/>
    </cofactor>
    <text evidence="3">Binds 1 FMN per subunit.</text>
</comment>
<dbReference type="InterPro" id="IPR003382">
    <property type="entry name" value="Flavoprotein"/>
</dbReference>
<feature type="binding site" evidence="3">
    <location>
        <position position="287"/>
    </location>
    <ligand>
        <name>CTP</name>
        <dbReference type="ChEBI" id="CHEBI:37563"/>
    </ligand>
</feature>
<dbReference type="InterPro" id="IPR036551">
    <property type="entry name" value="Flavin_trans-like"/>
</dbReference>
<dbReference type="GO" id="GO:0071513">
    <property type="term" value="C:phosphopantothenoylcysteine decarboxylase complex"/>
    <property type="evidence" value="ECO:0007669"/>
    <property type="project" value="TreeGrafter"/>
</dbReference>
<dbReference type="EC" id="6.3.2.5" evidence="3"/>
<organism evidence="6 7">
    <name type="scientific">Methanosalsum zhilinae (strain DSM 4017 / NBRC 107636 / OCM 62 / WeN5)</name>
    <name type="common">Methanohalophilus zhilinae</name>
    <dbReference type="NCBI Taxonomy" id="679901"/>
    <lineage>
        <taxon>Archaea</taxon>
        <taxon>Methanobacteriati</taxon>
        <taxon>Methanobacteriota</taxon>
        <taxon>Stenosarchaea group</taxon>
        <taxon>Methanomicrobia</taxon>
        <taxon>Methanosarcinales</taxon>
        <taxon>Methanosarcinaceae</taxon>
        <taxon>Methanosalsum</taxon>
    </lineage>
</organism>
<keyword evidence="3" id="KW-0288">FMN</keyword>
<name>F7XPT9_METZD</name>
<keyword evidence="3" id="KW-0479">Metal-binding</keyword>
<dbReference type="GO" id="GO:0004633">
    <property type="term" value="F:phosphopantothenoylcysteine decarboxylase activity"/>
    <property type="evidence" value="ECO:0007669"/>
    <property type="project" value="UniProtKB-UniRule"/>
</dbReference>
<dbReference type="OrthoDB" id="10536at2157"/>
<keyword evidence="2 3" id="KW-0456">Lyase</keyword>
<feature type="binding site" evidence="3">
    <location>
        <position position="329"/>
    </location>
    <ligand>
        <name>CTP</name>
        <dbReference type="ChEBI" id="CHEBI:37563"/>
    </ligand>
</feature>
<feature type="domain" description="DNA/pantothenate metabolism flavoprotein C-terminal" evidence="5">
    <location>
        <begin position="194"/>
        <end position="402"/>
    </location>
</feature>
<comment type="function">
    <text evidence="3">Catalyzes two sequential steps in the biosynthesis of coenzyme A. In the first step cysteine is conjugated to 4'-phosphopantothenate to form 4-phosphopantothenoylcysteine. In the second step the latter compound is decarboxylated to form 4'-phosphopantotheine.</text>
</comment>
<comment type="pathway">
    <text evidence="3">Cofactor biosynthesis; coenzyme A biosynthesis.</text>
</comment>
<dbReference type="HAMAP" id="MF_02225">
    <property type="entry name" value="CoaBC"/>
    <property type="match status" value="1"/>
</dbReference>
<evidence type="ECO:0000256" key="2">
    <source>
        <dbReference type="ARBA" id="ARBA00023239"/>
    </source>
</evidence>
<dbReference type="Pfam" id="PF04127">
    <property type="entry name" value="DFP"/>
    <property type="match status" value="1"/>
</dbReference>
<dbReference type="Proteomes" id="UP000006622">
    <property type="component" value="Chromosome"/>
</dbReference>
<keyword evidence="3" id="KW-0511">Multifunctional enzyme</keyword>
<feature type="region of interest" description="Phosphopantothenate--cysteine ligase" evidence="3">
    <location>
        <begin position="199"/>
        <end position="414"/>
    </location>
</feature>
<dbReference type="InterPro" id="IPR007085">
    <property type="entry name" value="DNA/pantothenate-metab_flavo_C"/>
</dbReference>
<dbReference type="InterPro" id="IPR005252">
    <property type="entry name" value="CoaBC"/>
</dbReference>
<evidence type="ECO:0000313" key="7">
    <source>
        <dbReference type="Proteomes" id="UP000006622"/>
    </source>
</evidence>
<comment type="caution">
    <text evidence="3">Lacks conserved residue(s) required for the propagation of feature annotation.</text>
</comment>
<evidence type="ECO:0000259" key="5">
    <source>
        <dbReference type="Pfam" id="PF04127"/>
    </source>
</evidence>
<evidence type="ECO:0000259" key="4">
    <source>
        <dbReference type="Pfam" id="PF02441"/>
    </source>
</evidence>
<reference evidence="6 7" key="1">
    <citation type="submission" date="2010-07" db="EMBL/GenBank/DDBJ databases">
        <title>The complete genome of Methanosalsum zhilinae DSM 4017.</title>
        <authorList>
            <consortium name="US DOE Joint Genome Institute (JGI-PGF)"/>
            <person name="Lucas S."/>
            <person name="Copeland A."/>
            <person name="Lapidus A."/>
            <person name="Glavina del Rio T."/>
            <person name="Dalin E."/>
            <person name="Tice H."/>
            <person name="Bruce D."/>
            <person name="Goodwin L."/>
            <person name="Pitluck S."/>
            <person name="Kyrpides N."/>
            <person name="Mavromatis K."/>
            <person name="Ovchinnikova G."/>
            <person name="Daligault H."/>
            <person name="Detter J.C."/>
            <person name="Han C."/>
            <person name="Tapia R."/>
            <person name="Larimer F."/>
            <person name="Land M."/>
            <person name="Hauser L."/>
            <person name="Markowitz V."/>
            <person name="Cheng J.-F."/>
            <person name="Hugenholtz P."/>
            <person name="Woyke T."/>
            <person name="Wu D."/>
            <person name="Spring S."/>
            <person name="Schueler E."/>
            <person name="Brambilla E."/>
            <person name="Klenk H.-P."/>
            <person name="Eisen J.A."/>
        </authorList>
    </citation>
    <scope>NUCLEOTIDE SEQUENCE [LARGE SCALE GENOMIC DNA]</scope>
    <source>
        <strain evidence="7">DSM 4017 / NBRC 107636 / OCM 62 / WeN5</strain>
    </source>
</reference>
<dbReference type="UniPathway" id="UPA00241"/>
<comment type="catalytic activity">
    <reaction evidence="3">
        <text>N-[(R)-4-phosphopantothenoyl]-L-cysteine + H(+) = (R)-4'-phosphopantetheine + CO2</text>
        <dbReference type="Rhea" id="RHEA:16793"/>
        <dbReference type="ChEBI" id="CHEBI:15378"/>
        <dbReference type="ChEBI" id="CHEBI:16526"/>
        <dbReference type="ChEBI" id="CHEBI:59458"/>
        <dbReference type="ChEBI" id="CHEBI:61723"/>
        <dbReference type="EC" id="4.1.1.36"/>
    </reaction>
</comment>
<dbReference type="RefSeq" id="WP_013897806.1">
    <property type="nucleotide sequence ID" value="NC_015676.1"/>
</dbReference>
<feature type="domain" description="Flavoprotein" evidence="4">
    <location>
        <begin position="20"/>
        <end position="176"/>
    </location>
</feature>
<evidence type="ECO:0000256" key="1">
    <source>
        <dbReference type="ARBA" id="ARBA00022793"/>
    </source>
</evidence>
<keyword evidence="7" id="KW-1185">Reference proteome</keyword>
<comment type="similarity">
    <text evidence="3">In the N-terminal section; belongs to the HFCD (homo-oligomeric flavin containing Cys decarboxylase) superfamily.</text>
</comment>
<proteinExistence type="inferred from homology"/>
<gene>
    <name evidence="3" type="primary">coaBC</name>
    <name evidence="6" type="ordered locus">Mzhil_0496</name>
</gene>
<dbReference type="SUPFAM" id="SSF52507">
    <property type="entry name" value="Homo-oligomeric flavin-containing Cys decarboxylases, HFCD"/>
    <property type="match status" value="1"/>
</dbReference>
<dbReference type="EMBL" id="CP002101">
    <property type="protein sequence ID" value="AEH60367.1"/>
    <property type="molecule type" value="Genomic_DNA"/>
</dbReference>
<keyword evidence="3" id="KW-0460">Magnesium</keyword>
<dbReference type="KEGG" id="mzh:Mzhil_0496"/>
<dbReference type="NCBIfam" id="TIGR00521">
    <property type="entry name" value="coaBC_dfp"/>
    <property type="match status" value="1"/>
</dbReference>
<dbReference type="SUPFAM" id="SSF102645">
    <property type="entry name" value="CoaB-like"/>
    <property type="match status" value="1"/>
</dbReference>
<keyword evidence="3 6" id="KW-0436">Ligase</keyword>
<dbReference type="Pfam" id="PF02441">
    <property type="entry name" value="Flavoprotein"/>
    <property type="match status" value="1"/>
</dbReference>
<accession>F7XPT9</accession>
<sequence length="414" mass="45224">MNKHPTLWIKENKGISLKGKTVVLAVTGSIAAVRTIELSRELIRRGADVYAVTTPAAERIIHPDALHYATGNEVIRDITGKVEHVQFCGMNGCADLLVIAPATANTISKIAAGIDDTPVTTFATTAIGSGISVMLVPAMHESMYCHPAIVDNLDKLRLWGVTIIGPQMEEGIAKIVSNEMIVLNAERILGPDTLSGKRILITSGTTAEFLDPIRILTTFASGKTGIEIALEAFRRGADVTIVHMNRLGFEGIKEILVQTSQQMTDAVMEELDREEYDMLISAAAISDFTVDMSPEKIKSADNIIIKMKPAVKLIDRVRQSFPDLAIAGFKAETGLSAEQLLSRAWDRMDQSKLDLIVANDVLERGMGTEDNEVYIMSDKRDVKKVSGLKRTIASSLLDEVEKCFQQRDDLSEGN</sequence>
<dbReference type="GO" id="GO:0010181">
    <property type="term" value="F:FMN binding"/>
    <property type="evidence" value="ECO:0007669"/>
    <property type="project" value="UniProtKB-UniRule"/>
</dbReference>